<evidence type="ECO:0000313" key="8">
    <source>
        <dbReference type="EMBL" id="GGA48611.1"/>
    </source>
</evidence>
<keyword evidence="3" id="KW-0378">Hydrolase</keyword>
<dbReference type="PANTHER" id="PTHR10201:SF323">
    <property type="entry name" value="MATRIX METALLOPROTEINASE-21"/>
    <property type="match status" value="1"/>
</dbReference>
<feature type="region of interest" description="Disordered" evidence="6">
    <location>
        <begin position="905"/>
        <end position="929"/>
    </location>
</feature>
<feature type="domain" description="Peptidase metallopeptidase" evidence="7">
    <location>
        <begin position="967"/>
        <end position="1134"/>
    </location>
</feature>
<protein>
    <recommendedName>
        <fullName evidence="7">Peptidase metallopeptidase domain-containing protein</fullName>
    </recommendedName>
</protein>
<dbReference type="SMART" id="SM00235">
    <property type="entry name" value="ZnMc"/>
    <property type="match status" value="1"/>
</dbReference>
<evidence type="ECO:0000256" key="6">
    <source>
        <dbReference type="SAM" id="MobiDB-lite"/>
    </source>
</evidence>
<feature type="compositionally biased region" description="Low complexity" evidence="6">
    <location>
        <begin position="909"/>
        <end position="924"/>
    </location>
</feature>
<keyword evidence="4" id="KW-0862">Zinc</keyword>
<dbReference type="PRINTS" id="PR00138">
    <property type="entry name" value="MATRIXIN"/>
</dbReference>
<sequence>MQAINDSPALLASLNADAASGMVTGINLQSTAGSDFDTTKGVININVQDLNNDISGFSGAGENSLIFVLAHEDQHAEDWGLPGNQASPAVGTVAYNEQQAQQDLSQQIQNAGAGGLSSAAQTAWAAGYQGIGLDDEAQANISGWNAVLSKAEAQNGGALSSAELNNLINATPQSYSLFTNAGGQITTYGGITPNTDGSITATPENIDAASHVVANIATSTTGDPYALFYGQEAIAWIAAYNDNQASVSYSGLGLTTGATITGLNSTSGQGGGPLTSLQIDQGLSSYFSSDSAKASKAITLVDNDDNSTVTYTPTVNSFGVDGTYTQTIPAPAASVTSVTTDAGLNSVGDEVYQEVDTLATNGILSSDISGAGDVANLTNAIVAASANSTFILNGSGNTVTVGSGGALTVQGNNNAVDATGGAINVSAGDTGNTYDGDQTTINAAADFAGTIDGTDNSIYLASNSSTSLTLSGTNESVSSTGNQISLVGTGTSASVTGVNTVDVNGSNQSLTLATNGDTVDTSAGDTGEMLNGSGFTLNGGAGQFTGTITGGGNTFNLDADSGSSLSLSGTSNNSDIVNGASAAVTLAGSTQANVNGNSNTINEVSNDVLGVYGGGNTIDAGAGEYLVIGNTNDNLDIVNSTGDAGGGTSSDGFGTGISLNVNAQANVDGSGNMVYGNTSDVLGVYGGGNTIDAGAGEYLVIGNTNDNLDIVNSTGDAGGGTSSDGFGTGISLNVNAQANVDGSGNMVYGNTSDVLGVYGGGNTIDAGANELLVVGNTDSNVDTINATNDTNGGTTSNGQGTGIFLDAGSDANVNGSGDDVNLQAHDTLTLNGNNDIASGSDDTLALDGTGDTIDISHATIDVSGDDGVTIDGSDDKIVGNSGDDFTITGTDDTVDASDASITFDGTNTGDYVSGSGDSGSNWDDPTGSGGYSDPGTGYYGYGLTKWKNKSPSAAQIAKAEHSDSVYEGAKWADQTITWSFASAGNGYSDAITNSAEQTAVAQAFQAWAKASGLNVDEVAAGSKADIEVGFSDLNPASTNQIGLTKYSSQAGVLTGANVALEDPSQAALTTDASGQLEYANTDATFEQVALHEIGHALGLADTDVAGSIMNAVLGTDNQAISATDATNVQKLYANTSSSNAELSQVHQLVQAMSTFDAGEQGIDLSPMAELYLQKEQPLVGSLSHVRAA</sequence>
<accession>A0ABQ1GRC3</accession>
<name>A0ABQ1GRC3_9GAMM</name>
<evidence type="ECO:0000256" key="2">
    <source>
        <dbReference type="ARBA" id="ARBA00022723"/>
    </source>
</evidence>
<dbReference type="InterPro" id="IPR024079">
    <property type="entry name" value="MetalloPept_cat_dom_sf"/>
</dbReference>
<evidence type="ECO:0000256" key="1">
    <source>
        <dbReference type="ARBA" id="ARBA00022670"/>
    </source>
</evidence>
<reference evidence="9" key="1">
    <citation type="journal article" date="2019" name="Int. J. Syst. Evol. Microbiol.">
        <title>The Global Catalogue of Microorganisms (GCM) 10K type strain sequencing project: providing services to taxonomists for standard genome sequencing and annotation.</title>
        <authorList>
            <consortium name="The Broad Institute Genomics Platform"/>
            <consortium name="The Broad Institute Genome Sequencing Center for Infectious Disease"/>
            <person name="Wu L."/>
            <person name="Ma J."/>
        </authorList>
    </citation>
    <scope>NUCLEOTIDE SEQUENCE [LARGE SCALE GENOMIC DNA]</scope>
    <source>
        <strain evidence="9">CGMCC 1.15439</strain>
    </source>
</reference>
<dbReference type="Pfam" id="PF00413">
    <property type="entry name" value="Peptidase_M10"/>
    <property type="match status" value="1"/>
</dbReference>
<keyword evidence="5" id="KW-0482">Metalloprotease</keyword>
<dbReference type="SUPFAM" id="SSF55486">
    <property type="entry name" value="Metalloproteases ('zincins'), catalytic domain"/>
    <property type="match status" value="1"/>
</dbReference>
<dbReference type="InterPro" id="IPR001818">
    <property type="entry name" value="Pept_M10_metallopeptidase"/>
</dbReference>
<dbReference type="InterPro" id="IPR021190">
    <property type="entry name" value="Pept_M10A"/>
</dbReference>
<gene>
    <name evidence="8" type="ORF">GCM10010981_42340</name>
</gene>
<keyword evidence="1" id="KW-0645">Protease</keyword>
<evidence type="ECO:0000259" key="7">
    <source>
        <dbReference type="SMART" id="SM00235"/>
    </source>
</evidence>
<dbReference type="EMBL" id="BMJA01000005">
    <property type="protein sequence ID" value="GGA48611.1"/>
    <property type="molecule type" value="Genomic_DNA"/>
</dbReference>
<evidence type="ECO:0000313" key="9">
    <source>
        <dbReference type="Proteomes" id="UP000620046"/>
    </source>
</evidence>
<dbReference type="PANTHER" id="PTHR10201">
    <property type="entry name" value="MATRIX METALLOPROTEINASE"/>
    <property type="match status" value="1"/>
</dbReference>
<keyword evidence="9" id="KW-1185">Reference proteome</keyword>
<organism evidence="8 9">
    <name type="scientific">Dyella nitratireducens</name>
    <dbReference type="NCBI Taxonomy" id="1849580"/>
    <lineage>
        <taxon>Bacteria</taxon>
        <taxon>Pseudomonadati</taxon>
        <taxon>Pseudomonadota</taxon>
        <taxon>Gammaproteobacteria</taxon>
        <taxon>Lysobacterales</taxon>
        <taxon>Rhodanobacteraceae</taxon>
        <taxon>Dyella</taxon>
    </lineage>
</organism>
<dbReference type="Gene3D" id="3.40.390.10">
    <property type="entry name" value="Collagenase (Catalytic Domain)"/>
    <property type="match status" value="1"/>
</dbReference>
<comment type="caution">
    <text evidence="8">The sequence shown here is derived from an EMBL/GenBank/DDBJ whole genome shotgun (WGS) entry which is preliminary data.</text>
</comment>
<dbReference type="InterPro" id="IPR006026">
    <property type="entry name" value="Peptidase_Metallo"/>
</dbReference>
<evidence type="ECO:0000256" key="4">
    <source>
        <dbReference type="ARBA" id="ARBA00022833"/>
    </source>
</evidence>
<proteinExistence type="predicted"/>
<dbReference type="Proteomes" id="UP000620046">
    <property type="component" value="Unassembled WGS sequence"/>
</dbReference>
<evidence type="ECO:0000256" key="5">
    <source>
        <dbReference type="ARBA" id="ARBA00023049"/>
    </source>
</evidence>
<evidence type="ECO:0000256" key="3">
    <source>
        <dbReference type="ARBA" id="ARBA00022801"/>
    </source>
</evidence>
<keyword evidence="2" id="KW-0479">Metal-binding</keyword>